<dbReference type="Pfam" id="PF20151">
    <property type="entry name" value="DUF6533"/>
    <property type="match status" value="1"/>
</dbReference>
<evidence type="ECO:0000259" key="1">
    <source>
        <dbReference type="Pfam" id="PF20151"/>
    </source>
</evidence>
<dbReference type="STRING" id="1353009.A0A1Y2IBL4"/>
<organism evidence="2 3">
    <name type="scientific">Trametes coccinea (strain BRFM310)</name>
    <name type="common">Pycnoporus coccineus</name>
    <dbReference type="NCBI Taxonomy" id="1353009"/>
    <lineage>
        <taxon>Eukaryota</taxon>
        <taxon>Fungi</taxon>
        <taxon>Dikarya</taxon>
        <taxon>Basidiomycota</taxon>
        <taxon>Agaricomycotina</taxon>
        <taxon>Agaricomycetes</taxon>
        <taxon>Polyporales</taxon>
        <taxon>Polyporaceae</taxon>
        <taxon>Trametes</taxon>
    </lineage>
</organism>
<feature type="non-terminal residue" evidence="2">
    <location>
        <position position="1"/>
    </location>
</feature>
<dbReference type="InterPro" id="IPR045340">
    <property type="entry name" value="DUF6533"/>
</dbReference>
<dbReference type="EMBL" id="KZ084146">
    <property type="protein sequence ID" value="OSC97812.1"/>
    <property type="molecule type" value="Genomic_DNA"/>
</dbReference>
<dbReference type="AlphaFoldDB" id="A0A1Y2IBL4"/>
<dbReference type="OrthoDB" id="2803471at2759"/>
<evidence type="ECO:0000313" key="3">
    <source>
        <dbReference type="Proteomes" id="UP000193067"/>
    </source>
</evidence>
<protein>
    <recommendedName>
        <fullName evidence="1">DUF6533 domain-containing protein</fullName>
    </recommendedName>
</protein>
<reference evidence="2 3" key="1">
    <citation type="journal article" date="2015" name="Biotechnol. Biofuels">
        <title>Enhanced degradation of softwood versus hardwood by the white-rot fungus Pycnoporus coccineus.</title>
        <authorList>
            <person name="Couturier M."/>
            <person name="Navarro D."/>
            <person name="Chevret D."/>
            <person name="Henrissat B."/>
            <person name="Piumi F."/>
            <person name="Ruiz-Duenas F.J."/>
            <person name="Martinez A.T."/>
            <person name="Grigoriev I.V."/>
            <person name="Riley R."/>
            <person name="Lipzen A."/>
            <person name="Berrin J.G."/>
            <person name="Master E.R."/>
            <person name="Rosso M.N."/>
        </authorList>
    </citation>
    <scope>NUCLEOTIDE SEQUENCE [LARGE SCALE GENOMIC DNA]</scope>
    <source>
        <strain evidence="2 3">BRFM310</strain>
    </source>
</reference>
<keyword evidence="3" id="KW-1185">Reference proteome</keyword>
<gene>
    <name evidence="2" type="ORF">PYCCODRAFT_1376405</name>
</gene>
<evidence type="ECO:0000313" key="2">
    <source>
        <dbReference type="EMBL" id="OSC97812.1"/>
    </source>
</evidence>
<dbReference type="Proteomes" id="UP000193067">
    <property type="component" value="Unassembled WGS sequence"/>
</dbReference>
<name>A0A1Y2IBL4_TRAC3</name>
<sequence length="105" mass="11960">ALFCFDYMLTFAREVRRIWKLRFTTSAMLFYCVRYSALFNTIFVVLEQTQWKGPSLSVVFSALRAYALSGQNKPILIILLVLGSVNPVVTLVSNPCEGRLCHVVH</sequence>
<accession>A0A1Y2IBL4</accession>
<proteinExistence type="predicted"/>
<feature type="domain" description="DUF6533" evidence="1">
    <location>
        <begin position="1"/>
        <end position="38"/>
    </location>
</feature>